<protein>
    <submittedName>
        <fullName evidence="2">Uncharacterized protein</fullName>
    </submittedName>
</protein>
<accession>A0AAE1T4U1</accession>
<dbReference type="Gene3D" id="3.80.10.10">
    <property type="entry name" value="Ribonuclease Inhibitor"/>
    <property type="match status" value="4"/>
</dbReference>
<sequence length="595" mass="65376">MESLLERMCIEAATESAAAVEKWRRQRRTLERMPSHLAEALLRHLLRRRLLFPSLLEVFKYSVEEIDLRGESCVDAEWMAYLGAFRYLRSIILADCNRINNSALWSITGMANLKEVDLSRCSKITDAGIRHLLSVPALEKLCISQTGVTADGIAGLASLTNLFMLDLGGLPVTDSALSSLQGLLGLSLLMDLKLCSQKVETFRPLGSEISNEGAVLLKTFPSLSSLNLAWTNVTNLPNLSSLAYLNMSNCTIHSLFEGEGHKACMEKLVLSGATITNVSEAFQYVETSKLCFLDLSSSSLQSFSFLRSMNALTNLNLSDSAVVDNSVEHIAYIGANLRYLNLSSTKVTSEGIGALAGHVPNLEIVLLSGTPIDDTAVSYISVMPSLKAINLSKTNVKGLIHQESDVSDDVPTFAALQNLSHLERLDLEEIHIKDAALHPLTNLGRLSYLSLRSISLTDASLYHVSSAPKLVYLGIRDAVLTDSGLNCFIPPPTLEVLDLRGCWLLTKDALVLFSHKHPQIEIRHELVETLDKRNFQYSSPSRVTTKNSQHKRKQDKSSTSPLRSDEIFLGSKQLNAPIADATFVPCASLEIVDYV</sequence>
<dbReference type="PANTHER" id="PTHR12904:SF23">
    <property type="entry name" value="PROTEIN ZER-1 HOMOLOG"/>
    <property type="match status" value="1"/>
</dbReference>
<dbReference type="Pfam" id="PF13516">
    <property type="entry name" value="LRR_6"/>
    <property type="match status" value="2"/>
</dbReference>
<organism evidence="2 3">
    <name type="scientific">Sesamum angolense</name>
    <dbReference type="NCBI Taxonomy" id="2727404"/>
    <lineage>
        <taxon>Eukaryota</taxon>
        <taxon>Viridiplantae</taxon>
        <taxon>Streptophyta</taxon>
        <taxon>Embryophyta</taxon>
        <taxon>Tracheophyta</taxon>
        <taxon>Spermatophyta</taxon>
        <taxon>Magnoliopsida</taxon>
        <taxon>eudicotyledons</taxon>
        <taxon>Gunneridae</taxon>
        <taxon>Pentapetalae</taxon>
        <taxon>asterids</taxon>
        <taxon>lamiids</taxon>
        <taxon>Lamiales</taxon>
        <taxon>Pedaliaceae</taxon>
        <taxon>Sesamum</taxon>
    </lineage>
</organism>
<comment type="caution">
    <text evidence="2">The sequence shown here is derived from an EMBL/GenBank/DDBJ whole genome shotgun (WGS) entry which is preliminary data.</text>
</comment>
<evidence type="ECO:0000313" key="2">
    <source>
        <dbReference type="EMBL" id="KAK4381597.1"/>
    </source>
</evidence>
<dbReference type="AlphaFoldDB" id="A0AAE1T4U1"/>
<reference evidence="2" key="2">
    <citation type="journal article" date="2024" name="Plant">
        <title>Genomic evolution and insights into agronomic trait innovations of Sesamum species.</title>
        <authorList>
            <person name="Miao H."/>
            <person name="Wang L."/>
            <person name="Qu L."/>
            <person name="Liu H."/>
            <person name="Sun Y."/>
            <person name="Le M."/>
            <person name="Wang Q."/>
            <person name="Wei S."/>
            <person name="Zheng Y."/>
            <person name="Lin W."/>
            <person name="Duan Y."/>
            <person name="Cao H."/>
            <person name="Xiong S."/>
            <person name="Wang X."/>
            <person name="Wei L."/>
            <person name="Li C."/>
            <person name="Ma Q."/>
            <person name="Ju M."/>
            <person name="Zhao R."/>
            <person name="Li G."/>
            <person name="Mu C."/>
            <person name="Tian Q."/>
            <person name="Mei H."/>
            <person name="Zhang T."/>
            <person name="Gao T."/>
            <person name="Zhang H."/>
        </authorList>
    </citation>
    <scope>NUCLEOTIDE SEQUENCE</scope>
    <source>
        <strain evidence="2">K16</strain>
    </source>
</reference>
<dbReference type="PROSITE" id="PS51450">
    <property type="entry name" value="LRR"/>
    <property type="match status" value="1"/>
</dbReference>
<gene>
    <name evidence="2" type="ORF">Sango_2952600</name>
</gene>
<feature type="region of interest" description="Disordered" evidence="1">
    <location>
        <begin position="539"/>
        <end position="562"/>
    </location>
</feature>
<proteinExistence type="predicted"/>
<dbReference type="InterPro" id="IPR032675">
    <property type="entry name" value="LRR_dom_sf"/>
</dbReference>
<keyword evidence="3" id="KW-1185">Reference proteome</keyword>
<evidence type="ECO:0000256" key="1">
    <source>
        <dbReference type="SAM" id="MobiDB-lite"/>
    </source>
</evidence>
<reference evidence="2" key="1">
    <citation type="submission" date="2020-06" db="EMBL/GenBank/DDBJ databases">
        <authorList>
            <person name="Li T."/>
            <person name="Hu X."/>
            <person name="Zhang T."/>
            <person name="Song X."/>
            <person name="Zhang H."/>
            <person name="Dai N."/>
            <person name="Sheng W."/>
            <person name="Hou X."/>
            <person name="Wei L."/>
        </authorList>
    </citation>
    <scope>NUCLEOTIDE SEQUENCE</scope>
    <source>
        <strain evidence="2">K16</strain>
        <tissue evidence="2">Leaf</tissue>
    </source>
</reference>
<dbReference type="InterPro" id="IPR051341">
    <property type="entry name" value="Zyg-11_UBL_adapter"/>
</dbReference>
<dbReference type="SMART" id="SM00367">
    <property type="entry name" value="LRR_CC"/>
    <property type="match status" value="6"/>
</dbReference>
<dbReference type="InterPro" id="IPR001611">
    <property type="entry name" value="Leu-rich_rpt"/>
</dbReference>
<dbReference type="PANTHER" id="PTHR12904">
    <property type="match status" value="1"/>
</dbReference>
<dbReference type="EMBL" id="JACGWL010000850">
    <property type="protein sequence ID" value="KAK4381597.1"/>
    <property type="molecule type" value="Genomic_DNA"/>
</dbReference>
<dbReference type="SUPFAM" id="SSF52047">
    <property type="entry name" value="RNI-like"/>
    <property type="match status" value="2"/>
</dbReference>
<name>A0AAE1T4U1_9LAMI</name>
<dbReference type="InterPro" id="IPR006553">
    <property type="entry name" value="Leu-rich_rpt_Cys-con_subtyp"/>
</dbReference>
<evidence type="ECO:0000313" key="3">
    <source>
        <dbReference type="Proteomes" id="UP001289374"/>
    </source>
</evidence>
<dbReference type="Proteomes" id="UP001289374">
    <property type="component" value="Unassembled WGS sequence"/>
</dbReference>